<dbReference type="Proteomes" id="UP000050525">
    <property type="component" value="Unassembled WGS sequence"/>
</dbReference>
<comment type="caution">
    <text evidence="3">The sequence shown here is derived from an EMBL/GenBank/DDBJ whole genome shotgun (WGS) entry which is preliminary data.</text>
</comment>
<evidence type="ECO:0000259" key="2">
    <source>
        <dbReference type="Pfam" id="PF02758"/>
    </source>
</evidence>
<dbReference type="InterPro" id="IPR004020">
    <property type="entry name" value="DAPIN"/>
</dbReference>
<organism evidence="3 4">
    <name type="scientific">Alligator mississippiensis</name>
    <name type="common">American alligator</name>
    <dbReference type="NCBI Taxonomy" id="8496"/>
    <lineage>
        <taxon>Eukaryota</taxon>
        <taxon>Metazoa</taxon>
        <taxon>Chordata</taxon>
        <taxon>Craniata</taxon>
        <taxon>Vertebrata</taxon>
        <taxon>Euteleostomi</taxon>
        <taxon>Archelosauria</taxon>
        <taxon>Archosauria</taxon>
        <taxon>Crocodylia</taxon>
        <taxon>Alligatoridae</taxon>
        <taxon>Alligatorinae</taxon>
        <taxon>Alligator</taxon>
    </lineage>
</organism>
<reference evidence="3 4" key="1">
    <citation type="journal article" date="2012" name="Genome Biol.">
        <title>Sequencing three crocodilian genomes to illuminate the evolution of archosaurs and amniotes.</title>
        <authorList>
            <person name="St John J.A."/>
            <person name="Braun E.L."/>
            <person name="Isberg S.R."/>
            <person name="Miles L.G."/>
            <person name="Chong A.Y."/>
            <person name="Gongora J."/>
            <person name="Dalzell P."/>
            <person name="Moran C."/>
            <person name="Bed'hom B."/>
            <person name="Abzhanov A."/>
            <person name="Burgess S.C."/>
            <person name="Cooksey A.M."/>
            <person name="Castoe T.A."/>
            <person name="Crawford N.G."/>
            <person name="Densmore L.D."/>
            <person name="Drew J.C."/>
            <person name="Edwards S.V."/>
            <person name="Faircloth B.C."/>
            <person name="Fujita M.K."/>
            <person name="Greenwold M.J."/>
            <person name="Hoffmann F.G."/>
            <person name="Howard J.M."/>
            <person name="Iguchi T."/>
            <person name="Janes D.E."/>
            <person name="Khan S.Y."/>
            <person name="Kohno S."/>
            <person name="de Koning A.J."/>
            <person name="Lance S.L."/>
            <person name="McCarthy F.M."/>
            <person name="McCormack J.E."/>
            <person name="Merchant M.E."/>
            <person name="Peterson D.G."/>
            <person name="Pollock D.D."/>
            <person name="Pourmand N."/>
            <person name="Raney B.J."/>
            <person name="Roessler K.A."/>
            <person name="Sanford J.R."/>
            <person name="Sawyer R.H."/>
            <person name="Schmidt C.J."/>
            <person name="Triplett E.W."/>
            <person name="Tuberville T.D."/>
            <person name="Venegas-Anaya M."/>
            <person name="Howard J.T."/>
            <person name="Jarvis E.D."/>
            <person name="Guillette L.J.Jr."/>
            <person name="Glenn T.C."/>
            <person name="Green R.E."/>
            <person name="Ray D.A."/>
        </authorList>
    </citation>
    <scope>NUCLEOTIDE SEQUENCE [LARGE SCALE GENOMIC DNA]</scope>
    <source>
        <strain evidence="3">KSC_2009_1</strain>
    </source>
</reference>
<dbReference type="InterPro" id="IPR011029">
    <property type="entry name" value="DEATH-like_dom_sf"/>
</dbReference>
<evidence type="ECO:0000313" key="4">
    <source>
        <dbReference type="Proteomes" id="UP000050525"/>
    </source>
</evidence>
<feature type="domain" description="Pyrin" evidence="2">
    <location>
        <begin position="5"/>
        <end position="58"/>
    </location>
</feature>
<feature type="region of interest" description="Disordered" evidence="1">
    <location>
        <begin position="71"/>
        <end position="93"/>
    </location>
</feature>
<protein>
    <recommendedName>
        <fullName evidence="2">Pyrin domain-containing protein</fullName>
    </recommendedName>
</protein>
<dbReference type="AlphaFoldDB" id="A0A151MLP8"/>
<evidence type="ECO:0000256" key="1">
    <source>
        <dbReference type="SAM" id="MobiDB-lite"/>
    </source>
</evidence>
<dbReference type="Pfam" id="PF02758">
    <property type="entry name" value="PYRIN"/>
    <property type="match status" value="1"/>
</dbReference>
<sequence length="93" mass="10407">MAKQLLALMDELDEHQFEQFKFLLRHLCPKPRVPWGQLASASQPCTADLLLQHHPRKALALDLAWSLVQSPHHGAAPSHPESAPAPGEQRLLH</sequence>
<accession>A0A151MLP8</accession>
<dbReference type="EMBL" id="AKHW03005802">
    <property type="protein sequence ID" value="KYO25373.1"/>
    <property type="molecule type" value="Genomic_DNA"/>
</dbReference>
<name>A0A151MLP8_ALLMI</name>
<evidence type="ECO:0000313" key="3">
    <source>
        <dbReference type="EMBL" id="KYO25373.1"/>
    </source>
</evidence>
<proteinExistence type="predicted"/>
<gene>
    <name evidence="3" type="ORF">Y1Q_0019546</name>
</gene>
<keyword evidence="4" id="KW-1185">Reference proteome</keyword>
<dbReference type="Gene3D" id="1.10.533.10">
    <property type="entry name" value="Death Domain, Fas"/>
    <property type="match status" value="1"/>
</dbReference>
<dbReference type="eggNOG" id="ENOG502SBIG">
    <property type="taxonomic scope" value="Eukaryota"/>
</dbReference>
<dbReference type="SUPFAM" id="SSF47986">
    <property type="entry name" value="DEATH domain"/>
    <property type="match status" value="1"/>
</dbReference>